<feature type="region of interest" description="Disordered" evidence="1">
    <location>
        <begin position="115"/>
        <end position="138"/>
    </location>
</feature>
<evidence type="ECO:0000313" key="2">
    <source>
        <dbReference type="EMBL" id="TRX95044.1"/>
    </source>
</evidence>
<comment type="caution">
    <text evidence="2">The sequence shown here is derived from an EMBL/GenBank/DDBJ whole genome shotgun (WGS) entry which is preliminary data.</text>
</comment>
<reference evidence="3" key="1">
    <citation type="submission" date="2019-06" db="EMBL/GenBank/DDBJ databases">
        <title>Draft genome sequence of the griseofulvin-producing fungus Xylaria cubensis strain G536.</title>
        <authorList>
            <person name="Mead M.E."/>
            <person name="Raja H.A."/>
            <person name="Steenwyk J.L."/>
            <person name="Knowles S.L."/>
            <person name="Oberlies N.H."/>
            <person name="Rokas A."/>
        </authorList>
    </citation>
    <scope>NUCLEOTIDE SEQUENCE [LARGE SCALE GENOMIC DNA]</scope>
    <source>
        <strain evidence="3">G536</strain>
    </source>
</reference>
<accession>A0A553I4B9</accession>
<keyword evidence="3" id="KW-1185">Reference proteome</keyword>
<dbReference type="EMBL" id="VFLP01000018">
    <property type="protein sequence ID" value="TRX95044.1"/>
    <property type="molecule type" value="Genomic_DNA"/>
</dbReference>
<evidence type="ECO:0000256" key="1">
    <source>
        <dbReference type="SAM" id="MobiDB-lite"/>
    </source>
</evidence>
<dbReference type="Proteomes" id="UP000319160">
    <property type="component" value="Unassembled WGS sequence"/>
</dbReference>
<feature type="compositionally biased region" description="Acidic residues" evidence="1">
    <location>
        <begin position="129"/>
        <end position="138"/>
    </location>
</feature>
<name>A0A553I4B9_9PEZI</name>
<sequence length="138" mass="15485">MCSMFVHFVHDEQCDSCCDTYDAINIEALSKAVDDEANIFLDIIQAAVKEHAAALHWFCGPAYVSTCYFVWKDKGRGRDVMSMKEATFSAQIALARGRGWIDSIHVEFWIDSSAVDSSGTEEKGGKEEKEDEEYVKVT</sequence>
<dbReference type="AlphaFoldDB" id="A0A553I4B9"/>
<evidence type="ECO:0000313" key="3">
    <source>
        <dbReference type="Proteomes" id="UP000319160"/>
    </source>
</evidence>
<protein>
    <submittedName>
        <fullName evidence="2">Uncharacterized protein</fullName>
    </submittedName>
</protein>
<proteinExistence type="predicted"/>
<dbReference type="OrthoDB" id="4727005at2759"/>
<organism evidence="2 3">
    <name type="scientific">Xylaria flabelliformis</name>
    <dbReference type="NCBI Taxonomy" id="2512241"/>
    <lineage>
        <taxon>Eukaryota</taxon>
        <taxon>Fungi</taxon>
        <taxon>Dikarya</taxon>
        <taxon>Ascomycota</taxon>
        <taxon>Pezizomycotina</taxon>
        <taxon>Sordariomycetes</taxon>
        <taxon>Xylariomycetidae</taxon>
        <taxon>Xylariales</taxon>
        <taxon>Xylariaceae</taxon>
        <taxon>Xylaria</taxon>
    </lineage>
</organism>
<gene>
    <name evidence="2" type="ORF">FHL15_004129</name>
</gene>